<gene>
    <name evidence="2" type="ORF">GJU40_07605</name>
</gene>
<dbReference type="EMBL" id="WKKI01000010">
    <property type="protein sequence ID" value="MRX72036.1"/>
    <property type="molecule type" value="Genomic_DNA"/>
</dbReference>
<dbReference type="PANTHER" id="PTHR33677:SF3">
    <property type="entry name" value="COPPER-SENSING TRANSCRIPTIONAL REPRESSOR RICR"/>
    <property type="match status" value="1"/>
</dbReference>
<dbReference type="GO" id="GO:0045892">
    <property type="term" value="P:negative regulation of DNA-templated transcription"/>
    <property type="evidence" value="ECO:0007669"/>
    <property type="project" value="UniProtKB-ARBA"/>
</dbReference>
<feature type="compositionally biased region" description="Basic and acidic residues" evidence="1">
    <location>
        <begin position="12"/>
        <end position="21"/>
    </location>
</feature>
<dbReference type="PANTHER" id="PTHR33677">
    <property type="entry name" value="TRANSCRIPTIONAL REPRESSOR FRMR-RELATED"/>
    <property type="match status" value="1"/>
</dbReference>
<comment type="caution">
    <text evidence="2">The sequence shown here is derived from an EMBL/GenBank/DDBJ whole genome shotgun (WGS) entry which is preliminary data.</text>
</comment>
<protein>
    <submittedName>
        <fullName evidence="2">Metal-sensing transcriptional repressor</fullName>
    </submittedName>
</protein>
<sequence>MKNEMFVAHCHSSQERQSHHSEAMKKNLITRMNRIEGQIRGIHSLIMKETYCDDVLTQISSASSALNSVSKILLEEHMKSCVIERLADGETEVIEEVISTVRDLLQSKSAVLPGDEGTLDSHLTTLGERARKIKELISEDTYCNTVLSHIASLQSGLQGVSEKLLQQHMKICLGERLQNNDAEAIRDMMITVKKLMK</sequence>
<dbReference type="CDD" id="cd10152">
    <property type="entry name" value="SaCsoR-like_DUF156"/>
    <property type="match status" value="1"/>
</dbReference>
<proteinExistence type="predicted"/>
<dbReference type="Pfam" id="PF02583">
    <property type="entry name" value="Trns_repr_metal"/>
    <property type="match status" value="2"/>
</dbReference>
<evidence type="ECO:0000313" key="2">
    <source>
        <dbReference type="EMBL" id="MRX72036.1"/>
    </source>
</evidence>
<evidence type="ECO:0000256" key="1">
    <source>
        <dbReference type="SAM" id="MobiDB-lite"/>
    </source>
</evidence>
<reference evidence="2 3" key="1">
    <citation type="submission" date="2019-11" db="EMBL/GenBank/DDBJ databases">
        <title>Bacillus lacus genome.</title>
        <authorList>
            <person name="Allen C.J."/>
            <person name="Newman J.D."/>
        </authorList>
    </citation>
    <scope>NUCLEOTIDE SEQUENCE [LARGE SCALE GENOMIC DNA]</scope>
    <source>
        <strain evidence="2 3">KCTC 33946</strain>
    </source>
</reference>
<organism evidence="2 3">
    <name type="scientific">Metabacillus lacus</name>
    <dbReference type="NCBI Taxonomy" id="1983721"/>
    <lineage>
        <taxon>Bacteria</taxon>
        <taxon>Bacillati</taxon>
        <taxon>Bacillota</taxon>
        <taxon>Bacilli</taxon>
        <taxon>Bacillales</taxon>
        <taxon>Bacillaceae</taxon>
        <taxon>Metabacillus</taxon>
    </lineage>
</organism>
<dbReference type="AlphaFoldDB" id="A0A7X2LY65"/>
<dbReference type="InterPro" id="IPR003735">
    <property type="entry name" value="Metal_Tscrpt_repr"/>
</dbReference>
<dbReference type="OrthoDB" id="9811244at2"/>
<feature type="region of interest" description="Disordered" evidence="1">
    <location>
        <begin position="1"/>
        <end position="21"/>
    </location>
</feature>
<name>A0A7X2LY65_9BACI</name>
<evidence type="ECO:0000313" key="3">
    <source>
        <dbReference type="Proteomes" id="UP000448867"/>
    </source>
</evidence>
<dbReference type="GO" id="GO:0003677">
    <property type="term" value="F:DNA binding"/>
    <property type="evidence" value="ECO:0007669"/>
    <property type="project" value="InterPro"/>
</dbReference>
<dbReference type="Proteomes" id="UP000448867">
    <property type="component" value="Unassembled WGS sequence"/>
</dbReference>
<dbReference type="Gene3D" id="1.20.58.1000">
    <property type="entry name" value="Metal-sensitive repressor, helix protomer"/>
    <property type="match status" value="2"/>
</dbReference>
<keyword evidence="3" id="KW-1185">Reference proteome</keyword>
<dbReference type="GO" id="GO:0046872">
    <property type="term" value="F:metal ion binding"/>
    <property type="evidence" value="ECO:0007669"/>
    <property type="project" value="InterPro"/>
</dbReference>
<dbReference type="InterPro" id="IPR038390">
    <property type="entry name" value="Metal_Tscrpt_repr_sf"/>
</dbReference>
<accession>A0A7X2LY65</accession>